<dbReference type="Proteomes" id="UP000198427">
    <property type="component" value="Unassembled WGS sequence"/>
</dbReference>
<dbReference type="EMBL" id="FZNZ01000004">
    <property type="protein sequence ID" value="SNR68688.1"/>
    <property type="molecule type" value="Genomic_DNA"/>
</dbReference>
<sequence length="72" mass="8056">MKIILSTHENNLVSTQNKPLVGSFLLARGLSFIVDWKLDGLIGYAFNEGYNLFFSACPAPVPLYLLREVLNL</sequence>
<protein>
    <submittedName>
        <fullName evidence="1">Uncharacterized protein</fullName>
    </submittedName>
</protein>
<comment type="caution">
    <text evidence="1">The sequence shown here is derived from an EMBL/GenBank/DDBJ whole genome shotgun (WGS) entry which is preliminary data.</text>
</comment>
<accession>A0AA94ISR9</accession>
<name>A0AA94ISR9_9BACT</name>
<evidence type="ECO:0000313" key="2">
    <source>
        <dbReference type="Proteomes" id="UP000198427"/>
    </source>
</evidence>
<dbReference type="AlphaFoldDB" id="A0AA94ISR9"/>
<proteinExistence type="predicted"/>
<organism evidence="1 2">
    <name type="scientific">Prevotella jejuni</name>
    <dbReference type="NCBI Taxonomy" id="1177574"/>
    <lineage>
        <taxon>Bacteria</taxon>
        <taxon>Pseudomonadati</taxon>
        <taxon>Bacteroidota</taxon>
        <taxon>Bacteroidia</taxon>
        <taxon>Bacteroidales</taxon>
        <taxon>Prevotellaceae</taxon>
        <taxon>Prevotella</taxon>
    </lineage>
</organism>
<evidence type="ECO:0000313" key="1">
    <source>
        <dbReference type="EMBL" id="SNR68688.1"/>
    </source>
</evidence>
<reference evidence="1 2" key="1">
    <citation type="submission" date="2017-06" db="EMBL/GenBank/DDBJ databases">
        <authorList>
            <person name="Varghese N."/>
            <person name="Submissions S."/>
        </authorList>
    </citation>
    <scope>NUCLEOTIDE SEQUENCE [LARGE SCALE GENOMIC DNA]</scope>
    <source>
        <strain evidence="1 2">DSM 26989</strain>
    </source>
</reference>
<gene>
    <name evidence="1" type="ORF">SAMN06265364_104103</name>
</gene>
<keyword evidence="2" id="KW-1185">Reference proteome</keyword>